<protein>
    <submittedName>
        <fullName evidence="1">Hydrolase of the HAD superfamily</fullName>
    </submittedName>
</protein>
<name>A0ACC6J3N2_9FLAO</name>
<dbReference type="EMBL" id="JAVDQX010000001">
    <property type="protein sequence ID" value="MDR6457651.1"/>
    <property type="molecule type" value="Genomic_DNA"/>
</dbReference>
<organism evidence="1 2">
    <name type="scientific">Chryseobacterium vietnamense</name>
    <dbReference type="NCBI Taxonomy" id="866785"/>
    <lineage>
        <taxon>Bacteria</taxon>
        <taxon>Pseudomonadati</taxon>
        <taxon>Bacteroidota</taxon>
        <taxon>Flavobacteriia</taxon>
        <taxon>Flavobacteriales</taxon>
        <taxon>Weeksellaceae</taxon>
        <taxon>Chryseobacterium group</taxon>
        <taxon>Chryseobacterium</taxon>
    </lineage>
</organism>
<evidence type="ECO:0000313" key="2">
    <source>
        <dbReference type="Proteomes" id="UP001184833"/>
    </source>
</evidence>
<comment type="caution">
    <text evidence="1">The sequence shown here is derived from an EMBL/GenBank/DDBJ whole genome shotgun (WGS) entry which is preliminary data.</text>
</comment>
<sequence>MNNHITTIAFDADDTLWINEPYFQEAEKEFCVLLEDYLPQHSVSQELFTTEMQNLHLYGYGVKGFMLCMIETISRVSNNTASLELVNKTIQLGQELLQKPIELLAGVMETLESLKGKYRLVVATKGDLLDQERKLKNSGLQDYFHHIEIMSDKKEHEYKKLLKHLDCQPENFLMLGNSIKSDVLPVLEIGGFAAHIPYHVTWSHEQHDVNLEHQNFMELKSVDEILKHL</sequence>
<gene>
    <name evidence="1" type="ORF">J2786_000744</name>
</gene>
<keyword evidence="2" id="KW-1185">Reference proteome</keyword>
<accession>A0ACC6J3N2</accession>
<proteinExistence type="predicted"/>
<keyword evidence="1" id="KW-0378">Hydrolase</keyword>
<reference evidence="1" key="1">
    <citation type="submission" date="2023-07" db="EMBL/GenBank/DDBJ databases">
        <title>Sorghum-associated microbial communities from plants grown in Nebraska, USA.</title>
        <authorList>
            <person name="Schachtman D."/>
        </authorList>
    </citation>
    <scope>NUCLEOTIDE SEQUENCE</scope>
    <source>
        <strain evidence="1">DS2329</strain>
    </source>
</reference>
<evidence type="ECO:0000313" key="1">
    <source>
        <dbReference type="EMBL" id="MDR6457651.1"/>
    </source>
</evidence>
<dbReference type="Proteomes" id="UP001184833">
    <property type="component" value="Unassembled WGS sequence"/>
</dbReference>